<sequence length="1306" mass="149448">MTLPEYCHLISQIEIDYYSTSKLPRWLIYTFKHPRSDSNLHKSTHGTNGKPDTDTYSICNSILHSYGYSLEDIINVGKLKLEYEKNADNETSSASKGEVVKYNSRIKRKASSIDSLESENDTKLHVERLVQKSMVYYFSLFDDYSHKHGPIIRNGEIKTNKAEWISKNSSYEMICSLKDCLSQFSNSGNSQNEAVCITKEYSGIFSSNDVLITRSNVSFREMLKNEGITYSTIYDEVISRSKNAHNLLPSDIHVDDSEVVRLYLANDLPKNLGSSHSDTKVLMQGKIGNEELAISRSYVLRSLKLGELDEYDLSTIRIQGRSNCHKLFKCLEKDCANILLNLKKRDVTNPMVKCVISNFPVLFSKVHDLRFNLEPSDETSDRVTYKIGIGGLILPSVLANIFRVIKILNNRSIINKPRINVKYNSSLDDELYEKSLRISDKNRIYQNFMRNFTQIKKEYPYSYKTLKKFIPFSHFVVHGGEVIISNKHLILKGITDLKSEKLHSSLYGGILSIKDETKELDAEVFSQPLDNAGQIIFLKDTLYLNLSIIKHAMKHIDGASNLAKSSTKSFLDESLCNISYTMVNEICEANLSLIRCYLELYPDIDSSTVSIMTKVTPFNLTNLIWVICYLMHCYGKVPFFDRKYYEQRNIVDEKIILDNLKSRVTSKESNFGCSFHIDNDILSFTKSLEYPLAQQSYVIHLVNHINFNKGFFHKFGLSYSDYYTNKQTQYDGSVSLASIPALNSSEYLNGDTLQHVNTSSSPDGIAEMLELDNLTSGWKTFLGKVKAKNPGDNENASQLSEESTKITNVSDKDDNFPKIDTMDLNEINTDDFKSYDIDALMQSAKVDSSNKDMAPLYYNTDVENVNRIRAGFKLVNNSVNVKFGVVSSESRPHGRMHKCLFDFDSNTTFNDIHKNPNYNIINQFNDVISQSHEVELKQKVHIVFMFLCTSPISITESNYIKLIKNVINSNLMVLTCDPKNIVYDNANIDENTNIQSYIDKFKKGQFANVAKVFKKNGISYSFIISGDNVREQMSDLVKHVGVYTDIKFYSIPILSDSLYLLNESCKENIEILNEIRIKYSKINISYEIVRISWIFDSYFDGILICDSNVPKRHKLVFHNSELVDAYPVEELIDEHYVNIPACVERPVLGFNNDYKNVTFLWGFEIYLLYDQENIFVTPRDCMFYRKYCGINLRLLNSLEIIEREIQETIQNKLYSLNITDSDVSKFFSHGKIYTNSLVLSANGDRKRVKRRSTSAGDTLDACICPCIGNICVCFGGFDGIPILDFRWLYSTLNSSKPAPMRDYLVC</sequence>
<dbReference type="InterPro" id="IPR001357">
    <property type="entry name" value="BRCT_dom"/>
</dbReference>
<gene>
    <name evidence="2" type="ORF">BEWA_012470</name>
</gene>
<proteinExistence type="predicted"/>
<accession>L1LBY3</accession>
<organism evidence="2 3">
    <name type="scientific">Theileria equi strain WA</name>
    <dbReference type="NCBI Taxonomy" id="1537102"/>
    <lineage>
        <taxon>Eukaryota</taxon>
        <taxon>Sar</taxon>
        <taxon>Alveolata</taxon>
        <taxon>Apicomplexa</taxon>
        <taxon>Aconoidasida</taxon>
        <taxon>Piroplasmida</taxon>
        <taxon>Theileriidae</taxon>
        <taxon>Theileria</taxon>
    </lineage>
</organism>
<dbReference type="VEuPathDB" id="PiroplasmaDB:BEWA_012470"/>
<dbReference type="KEGG" id="beq:BEWA_012470"/>
<evidence type="ECO:0000259" key="1">
    <source>
        <dbReference type="PROSITE" id="PS50172"/>
    </source>
</evidence>
<protein>
    <recommendedName>
        <fullName evidence="1">BRCT domain-containing protein</fullName>
    </recommendedName>
</protein>
<comment type="caution">
    <text evidence="2">The sequence shown here is derived from an EMBL/GenBank/DDBJ whole genome shotgun (WGS) entry which is preliminary data.</text>
</comment>
<dbReference type="PROSITE" id="PS50172">
    <property type="entry name" value="BRCT"/>
    <property type="match status" value="1"/>
</dbReference>
<dbReference type="eggNOG" id="ENOG502QR16">
    <property type="taxonomic scope" value="Eukaryota"/>
</dbReference>
<name>L1LBY3_THEEQ</name>
<evidence type="ECO:0000313" key="3">
    <source>
        <dbReference type="Proteomes" id="UP000031512"/>
    </source>
</evidence>
<reference evidence="2 3" key="1">
    <citation type="journal article" date="2012" name="BMC Genomics">
        <title>Comparative genomic analysis and phylogenetic position of Theileria equi.</title>
        <authorList>
            <person name="Kappmeyer L.S."/>
            <person name="Thiagarajan M."/>
            <person name="Herndon D.R."/>
            <person name="Ramsay J.D."/>
            <person name="Caler E."/>
            <person name="Djikeng A."/>
            <person name="Gillespie J.J."/>
            <person name="Lau A.O."/>
            <person name="Roalson E.H."/>
            <person name="Silva J.C."/>
            <person name="Silva M.G."/>
            <person name="Suarez C.E."/>
            <person name="Ueti M.W."/>
            <person name="Nene V.M."/>
            <person name="Mealey R.H."/>
            <person name="Knowles D.P."/>
            <person name="Brayton K.A."/>
        </authorList>
    </citation>
    <scope>NUCLEOTIDE SEQUENCE [LARGE SCALE GENOMIC DNA]</scope>
    <source>
        <strain evidence="2 3">WA</strain>
    </source>
</reference>
<dbReference type="Proteomes" id="UP000031512">
    <property type="component" value="Unassembled WGS sequence"/>
</dbReference>
<dbReference type="GeneID" id="15804323"/>
<dbReference type="RefSeq" id="XP_004832140.1">
    <property type="nucleotide sequence ID" value="XM_004832083.1"/>
</dbReference>
<evidence type="ECO:0000313" key="2">
    <source>
        <dbReference type="EMBL" id="EKX72688.1"/>
    </source>
</evidence>
<dbReference type="OrthoDB" id="361369at2759"/>
<keyword evidence="3" id="KW-1185">Reference proteome</keyword>
<dbReference type="EMBL" id="ACOU01000004">
    <property type="protein sequence ID" value="EKX72688.1"/>
    <property type="molecule type" value="Genomic_DNA"/>
</dbReference>
<feature type="domain" description="BRCT" evidence="1">
    <location>
        <begin position="1280"/>
        <end position="1305"/>
    </location>
</feature>